<evidence type="ECO:0000313" key="2">
    <source>
        <dbReference type="Proteomes" id="UP000789920"/>
    </source>
</evidence>
<evidence type="ECO:0000313" key="1">
    <source>
        <dbReference type="EMBL" id="CAG8665208.1"/>
    </source>
</evidence>
<accession>A0ACA9NMU7</accession>
<dbReference type="Proteomes" id="UP000789920">
    <property type="component" value="Unassembled WGS sequence"/>
</dbReference>
<gene>
    <name evidence="1" type="ORF">RPERSI_LOCUS8439</name>
</gene>
<keyword evidence="2" id="KW-1185">Reference proteome</keyword>
<feature type="non-terminal residue" evidence="1">
    <location>
        <position position="1"/>
    </location>
</feature>
<dbReference type="EMBL" id="CAJVQC010015256">
    <property type="protein sequence ID" value="CAG8665208.1"/>
    <property type="molecule type" value="Genomic_DNA"/>
</dbReference>
<proteinExistence type="predicted"/>
<comment type="caution">
    <text evidence="1">The sequence shown here is derived from an EMBL/GenBank/DDBJ whole genome shotgun (WGS) entry which is preliminary data.</text>
</comment>
<name>A0ACA9NMU7_9GLOM</name>
<organism evidence="1 2">
    <name type="scientific">Racocetra persica</name>
    <dbReference type="NCBI Taxonomy" id="160502"/>
    <lineage>
        <taxon>Eukaryota</taxon>
        <taxon>Fungi</taxon>
        <taxon>Fungi incertae sedis</taxon>
        <taxon>Mucoromycota</taxon>
        <taxon>Glomeromycotina</taxon>
        <taxon>Glomeromycetes</taxon>
        <taxon>Diversisporales</taxon>
        <taxon>Gigasporaceae</taxon>
        <taxon>Racocetra</taxon>
    </lineage>
</organism>
<protein>
    <submittedName>
        <fullName evidence="1">14417_t:CDS:1</fullName>
    </submittedName>
</protein>
<reference evidence="1" key="1">
    <citation type="submission" date="2021-06" db="EMBL/GenBank/DDBJ databases">
        <authorList>
            <person name="Kallberg Y."/>
            <person name="Tangrot J."/>
            <person name="Rosling A."/>
        </authorList>
    </citation>
    <scope>NUCLEOTIDE SEQUENCE</scope>
    <source>
        <strain evidence="1">MA461A</strain>
    </source>
</reference>
<sequence length="62" mass="6897">YIAARERYGEPQHVNNYDILVLSRLGQRAMDGSCKMVGVSRLSQKVTLSGDSNEKTRLALSL</sequence>